<gene>
    <name evidence="1" type="ORF">PHACADRAFT_203214</name>
</gene>
<dbReference type="EMBL" id="JH931405">
    <property type="protein sequence ID" value="EKM48126.1"/>
    <property type="molecule type" value="Genomic_DNA"/>
</dbReference>
<organism evidence="1 2">
    <name type="scientific">Phanerochaete carnosa (strain HHB-10118-sp)</name>
    <name type="common">White-rot fungus</name>
    <name type="synonym">Peniophora carnosa</name>
    <dbReference type="NCBI Taxonomy" id="650164"/>
    <lineage>
        <taxon>Eukaryota</taxon>
        <taxon>Fungi</taxon>
        <taxon>Dikarya</taxon>
        <taxon>Basidiomycota</taxon>
        <taxon>Agaricomycotina</taxon>
        <taxon>Agaricomycetes</taxon>
        <taxon>Polyporales</taxon>
        <taxon>Phanerochaetaceae</taxon>
        <taxon>Phanerochaete</taxon>
    </lineage>
</organism>
<dbReference type="Proteomes" id="UP000008370">
    <property type="component" value="Unassembled WGS sequence"/>
</dbReference>
<reference evidence="1 2" key="1">
    <citation type="journal article" date="2012" name="BMC Genomics">
        <title>Comparative genomics of the white-rot fungi, Phanerochaete carnosa and P. chrysosporium, to elucidate the genetic basis of the distinct wood types they colonize.</title>
        <authorList>
            <person name="Suzuki H."/>
            <person name="MacDonald J."/>
            <person name="Syed K."/>
            <person name="Salamov A."/>
            <person name="Hori C."/>
            <person name="Aerts A."/>
            <person name="Henrissat B."/>
            <person name="Wiebenga A."/>
            <person name="vanKuyk P.A."/>
            <person name="Barry K."/>
            <person name="Lindquist E."/>
            <person name="LaButti K."/>
            <person name="Lapidus A."/>
            <person name="Lucas S."/>
            <person name="Coutinho P."/>
            <person name="Gong Y."/>
            <person name="Samejima M."/>
            <person name="Mahadevan R."/>
            <person name="Abou-Zaid M."/>
            <person name="de Vries R.P."/>
            <person name="Igarashi K."/>
            <person name="Yadav J.S."/>
            <person name="Grigoriev I.V."/>
            <person name="Master E.R."/>
        </authorList>
    </citation>
    <scope>NUCLEOTIDE SEQUENCE [LARGE SCALE GENOMIC DNA]</scope>
    <source>
        <strain evidence="1 2">HHB-10118-sp</strain>
    </source>
</reference>
<evidence type="ECO:0000313" key="2">
    <source>
        <dbReference type="Proteomes" id="UP000008370"/>
    </source>
</evidence>
<dbReference type="KEGG" id="pco:PHACADRAFT_203214"/>
<dbReference type="InParanoid" id="K5UF96"/>
<dbReference type="RefSeq" id="XP_007403322.1">
    <property type="nucleotide sequence ID" value="XM_007403260.1"/>
</dbReference>
<dbReference type="AlphaFoldDB" id="K5UF96"/>
<sequence length="52" mass="5276">MKSQQGTAGRRPASVDALRRLKTIKAGQAATAQNVSYISAMGSGVIAISGLS</sequence>
<proteinExistence type="predicted"/>
<protein>
    <submittedName>
        <fullName evidence="1">Uncharacterized protein</fullName>
    </submittedName>
</protein>
<keyword evidence="2" id="KW-1185">Reference proteome</keyword>
<name>K5UF96_PHACS</name>
<evidence type="ECO:0000313" key="1">
    <source>
        <dbReference type="EMBL" id="EKM48126.1"/>
    </source>
</evidence>
<accession>K5UF96</accession>
<dbReference type="HOGENOM" id="CLU_3087984_0_0_1"/>
<dbReference type="GeneID" id="18912103"/>